<evidence type="ECO:0000313" key="2">
    <source>
        <dbReference type="EMBL" id="GAK60248.1"/>
    </source>
</evidence>
<accession>A0A081C6P3</accession>
<evidence type="ECO:0000313" key="3">
    <source>
        <dbReference type="Proteomes" id="UP000030661"/>
    </source>
</evidence>
<dbReference type="EMBL" id="DF820472">
    <property type="protein sequence ID" value="GAK60248.1"/>
    <property type="molecule type" value="Genomic_DNA"/>
</dbReference>
<dbReference type="SUPFAM" id="SSF54427">
    <property type="entry name" value="NTF2-like"/>
    <property type="match status" value="1"/>
</dbReference>
<proteinExistence type="predicted"/>
<gene>
    <name evidence="2" type="ORF">U27_00139</name>
</gene>
<organism evidence="2">
    <name type="scientific">Vecturithrix granuli</name>
    <dbReference type="NCBI Taxonomy" id="1499967"/>
    <lineage>
        <taxon>Bacteria</taxon>
        <taxon>Candidatus Moduliflexota</taxon>
        <taxon>Candidatus Vecturitrichia</taxon>
        <taxon>Candidatus Vecturitrichales</taxon>
        <taxon>Candidatus Vecturitrichaceae</taxon>
        <taxon>Candidatus Vecturithrix</taxon>
    </lineage>
</organism>
<evidence type="ECO:0000256" key="1">
    <source>
        <dbReference type="SAM" id="Phobius"/>
    </source>
</evidence>
<protein>
    <submittedName>
        <fullName evidence="2">Uncharacterized protein</fullName>
    </submittedName>
</protein>
<name>A0A081C6P3_VECG1</name>
<keyword evidence="1" id="KW-0472">Membrane</keyword>
<dbReference type="Gene3D" id="3.10.450.50">
    <property type="match status" value="1"/>
</dbReference>
<dbReference type="InterPro" id="IPR032710">
    <property type="entry name" value="NTF2-like_dom_sf"/>
</dbReference>
<keyword evidence="3" id="KW-1185">Reference proteome</keyword>
<feature type="transmembrane region" description="Helical" evidence="1">
    <location>
        <begin position="17"/>
        <end position="37"/>
    </location>
</feature>
<dbReference type="Proteomes" id="UP000030661">
    <property type="component" value="Unassembled WGS sequence"/>
</dbReference>
<dbReference type="STRING" id="1499967.U27_00139"/>
<keyword evidence="1" id="KW-1133">Transmembrane helix</keyword>
<keyword evidence="1" id="KW-0812">Transmembrane</keyword>
<reference evidence="2" key="1">
    <citation type="journal article" date="2015" name="PeerJ">
        <title>First genomic representation of candidate bacterial phylum KSB3 points to enhanced environmental sensing as a trigger of wastewater bulking.</title>
        <authorList>
            <person name="Sekiguchi Y."/>
            <person name="Ohashi A."/>
            <person name="Parks D.H."/>
            <person name="Yamauchi T."/>
            <person name="Tyson G.W."/>
            <person name="Hugenholtz P."/>
        </authorList>
    </citation>
    <scope>NUCLEOTIDE SEQUENCE [LARGE SCALE GENOMIC DNA]</scope>
</reference>
<sequence>MKTTHDIITSKRKRHSWGLFGVSLLIICCLIGGWYLWKTYTQRLSTQEIYALLENRANGLRQKNLPQYLSCFSSSYRSPSQTFADLQTSAVRWFEQFVTIHFAFQILDIQFQGERALVENHYKFTLTDADGETLELSQRELLEIQREHGEWKITQSLSIQ</sequence>
<dbReference type="AlphaFoldDB" id="A0A081C6P3"/>
<dbReference type="HOGENOM" id="CLU_1648808_0_0_0"/>